<keyword evidence="2" id="KW-1185">Reference proteome</keyword>
<accession>A0A183PXH4</accession>
<name>A0A183PXH4_9TREM</name>
<reference evidence="1 2" key="1">
    <citation type="submission" date="2018-11" db="EMBL/GenBank/DDBJ databases">
        <authorList>
            <consortium name="Pathogen Informatics"/>
        </authorList>
    </citation>
    <scope>NUCLEOTIDE SEQUENCE [LARGE SCALE GENOMIC DNA]</scope>
    <source>
        <strain>Denwood</strain>
        <strain evidence="2">Zambia</strain>
    </source>
</reference>
<protein>
    <submittedName>
        <fullName evidence="1">Uncharacterized protein</fullName>
    </submittedName>
</protein>
<evidence type="ECO:0000313" key="2">
    <source>
        <dbReference type="Proteomes" id="UP000269396"/>
    </source>
</evidence>
<gene>
    <name evidence="1" type="ORF">SMTD_LOCUS19062</name>
</gene>
<proteinExistence type="predicted"/>
<sequence>MLMGFYLLINVMDEQLVMLLLFLRQKLSLKKHLKIINNILVVVILNCLNRLQLKSTR</sequence>
<evidence type="ECO:0000313" key="1">
    <source>
        <dbReference type="EMBL" id="VDP78753.1"/>
    </source>
</evidence>
<dbReference type="Proteomes" id="UP000269396">
    <property type="component" value="Unassembled WGS sequence"/>
</dbReference>
<dbReference type="AlphaFoldDB" id="A0A183PXH4"/>
<dbReference type="EMBL" id="UZAL01041596">
    <property type="protein sequence ID" value="VDP78753.1"/>
    <property type="molecule type" value="Genomic_DNA"/>
</dbReference>
<organism evidence="1 2">
    <name type="scientific">Schistosoma mattheei</name>
    <dbReference type="NCBI Taxonomy" id="31246"/>
    <lineage>
        <taxon>Eukaryota</taxon>
        <taxon>Metazoa</taxon>
        <taxon>Spiralia</taxon>
        <taxon>Lophotrochozoa</taxon>
        <taxon>Platyhelminthes</taxon>
        <taxon>Trematoda</taxon>
        <taxon>Digenea</taxon>
        <taxon>Strigeidida</taxon>
        <taxon>Schistosomatoidea</taxon>
        <taxon>Schistosomatidae</taxon>
        <taxon>Schistosoma</taxon>
    </lineage>
</organism>